<protein>
    <submittedName>
        <fullName evidence="1">Uncharacterized protein</fullName>
    </submittedName>
</protein>
<dbReference type="AlphaFoldDB" id="A0A067SS67"/>
<dbReference type="EMBL" id="KL142385">
    <property type="protein sequence ID" value="KDR73805.1"/>
    <property type="molecule type" value="Genomic_DNA"/>
</dbReference>
<reference evidence="2" key="1">
    <citation type="journal article" date="2014" name="Proc. Natl. Acad. Sci. U.S.A.">
        <title>Extensive sampling of basidiomycete genomes demonstrates inadequacy of the white-rot/brown-rot paradigm for wood decay fungi.</title>
        <authorList>
            <person name="Riley R."/>
            <person name="Salamov A.A."/>
            <person name="Brown D.W."/>
            <person name="Nagy L.G."/>
            <person name="Floudas D."/>
            <person name="Held B.W."/>
            <person name="Levasseur A."/>
            <person name="Lombard V."/>
            <person name="Morin E."/>
            <person name="Otillar R."/>
            <person name="Lindquist E.A."/>
            <person name="Sun H."/>
            <person name="LaButti K.M."/>
            <person name="Schmutz J."/>
            <person name="Jabbour D."/>
            <person name="Luo H."/>
            <person name="Baker S.E."/>
            <person name="Pisabarro A.G."/>
            <person name="Walton J.D."/>
            <person name="Blanchette R.A."/>
            <person name="Henrissat B."/>
            <person name="Martin F."/>
            <person name="Cullen D."/>
            <person name="Hibbett D.S."/>
            <person name="Grigoriev I.V."/>
        </authorList>
    </citation>
    <scope>NUCLEOTIDE SEQUENCE [LARGE SCALE GENOMIC DNA]</scope>
    <source>
        <strain evidence="2">CBS 339.88</strain>
    </source>
</reference>
<dbReference type="Proteomes" id="UP000027222">
    <property type="component" value="Unassembled WGS sequence"/>
</dbReference>
<keyword evidence="2" id="KW-1185">Reference proteome</keyword>
<name>A0A067SS67_GALM3</name>
<evidence type="ECO:0000313" key="2">
    <source>
        <dbReference type="Proteomes" id="UP000027222"/>
    </source>
</evidence>
<gene>
    <name evidence="1" type="ORF">GALMADRAFT_251621</name>
</gene>
<sequence length="482" mass="54091">MAAICEPLEVMVREETLDAHIALPAEIINNIIDVLGHDKNCRASIQALRVFALVSRVLCMRAHHYLFSEFKIAIVPTSDVEVPLGRLLRTLVTSLRFPDLGMVYHIRSASFIFEMKYQYFIEGSISNNDVLPRIMDALHGPNHGVSSFGLEVYFAGPGFRLRPTWSDIGPKLNTAFYNLCRSRNLKSLRLKSFADVPRVQLLHGTSIKHLILEDVGVGSSYQVMPISDRPRIFDWDDDFASSIGHMFTRGDDAFYFGPQDATSIWTSLYNPLEFSHTGFNPNAEHDAKFKQAFADITSLTLSVGGLDQSPGLRNLPQLRSLHLLQLLNYPKDPEGVILPVNDFFSFEDNAVPPSLAHLSIEIRASTSCFVDRRKDTQGTGIISLPWVTFGSDMNGSKFESIQDIHLVIHLGRDLEPFISHEVTVIEETEEIILFNLSALVALRQSTFSLDIVLDEFQPPCEVGKPGIRLGGTPRYFGQCHWQ</sequence>
<dbReference type="HOGENOM" id="CLU_044608_0_0_1"/>
<dbReference type="OrthoDB" id="3061241at2759"/>
<proteinExistence type="predicted"/>
<evidence type="ECO:0000313" key="1">
    <source>
        <dbReference type="EMBL" id="KDR73805.1"/>
    </source>
</evidence>
<accession>A0A067SS67</accession>
<organism evidence="1 2">
    <name type="scientific">Galerina marginata (strain CBS 339.88)</name>
    <dbReference type="NCBI Taxonomy" id="685588"/>
    <lineage>
        <taxon>Eukaryota</taxon>
        <taxon>Fungi</taxon>
        <taxon>Dikarya</taxon>
        <taxon>Basidiomycota</taxon>
        <taxon>Agaricomycotina</taxon>
        <taxon>Agaricomycetes</taxon>
        <taxon>Agaricomycetidae</taxon>
        <taxon>Agaricales</taxon>
        <taxon>Agaricineae</taxon>
        <taxon>Strophariaceae</taxon>
        <taxon>Galerina</taxon>
    </lineage>
</organism>